<protein>
    <recommendedName>
        <fullName evidence="4">Diguanylate cyclase</fullName>
    </recommendedName>
</protein>
<name>A0ABT0XX04_9ACTN</name>
<dbReference type="PANTHER" id="PTHR45138:SF9">
    <property type="entry name" value="DIGUANYLATE CYCLASE DGCM-RELATED"/>
    <property type="match status" value="1"/>
</dbReference>
<comment type="caution">
    <text evidence="2">The sequence shown here is derived from an EMBL/GenBank/DDBJ whole genome shotgun (WGS) entry which is preliminary data.</text>
</comment>
<feature type="transmembrane region" description="Helical" evidence="1">
    <location>
        <begin position="20"/>
        <end position="46"/>
    </location>
</feature>
<evidence type="ECO:0008006" key="4">
    <source>
        <dbReference type="Google" id="ProtNLM"/>
    </source>
</evidence>
<keyword evidence="3" id="KW-1185">Reference proteome</keyword>
<dbReference type="PANTHER" id="PTHR45138">
    <property type="entry name" value="REGULATORY COMPONENTS OF SENSORY TRANSDUCTION SYSTEM"/>
    <property type="match status" value="1"/>
</dbReference>
<dbReference type="InterPro" id="IPR043128">
    <property type="entry name" value="Rev_trsase/Diguanyl_cyclase"/>
</dbReference>
<dbReference type="EMBL" id="JAMQOL010000015">
    <property type="protein sequence ID" value="MCM4078321.1"/>
    <property type="molecule type" value="Genomic_DNA"/>
</dbReference>
<keyword evidence="1" id="KW-0812">Transmembrane</keyword>
<dbReference type="RefSeq" id="WP_251798161.1">
    <property type="nucleotide sequence ID" value="NZ_JAMQOL010000015.1"/>
</dbReference>
<keyword evidence="1" id="KW-1133">Transmembrane helix</keyword>
<feature type="transmembrane region" description="Helical" evidence="1">
    <location>
        <begin position="53"/>
        <end position="71"/>
    </location>
</feature>
<evidence type="ECO:0000256" key="1">
    <source>
        <dbReference type="SAM" id="Phobius"/>
    </source>
</evidence>
<dbReference type="InterPro" id="IPR050469">
    <property type="entry name" value="Diguanylate_Cyclase"/>
</dbReference>
<sequence length="159" mass="16963">MRREIQWGMQGHIVPLLAAALLSLMHGGVGGPFGPLIPFCVVIIALRARPQRFLVVSAVGLIAYWVVALLGEPAPPGYAVACTLGFAGVSYLCLKHTAALASLRRRLDQVSITDPLTGALNRRGFDVRLESELANGRPVTLLLADLDLFKQGLPQASAL</sequence>
<reference evidence="2 3" key="1">
    <citation type="submission" date="2022-06" db="EMBL/GenBank/DDBJ databases">
        <title>Actinoplanes abujensis sp. nov., isolated from Nigerian arid soil.</title>
        <authorList>
            <person name="Ding P."/>
        </authorList>
    </citation>
    <scope>NUCLEOTIDE SEQUENCE [LARGE SCALE GENOMIC DNA]</scope>
    <source>
        <strain evidence="3">TRM88002</strain>
    </source>
</reference>
<evidence type="ECO:0000313" key="2">
    <source>
        <dbReference type="EMBL" id="MCM4078321.1"/>
    </source>
</evidence>
<dbReference type="InterPro" id="IPR029787">
    <property type="entry name" value="Nucleotide_cyclase"/>
</dbReference>
<keyword evidence="1" id="KW-0472">Membrane</keyword>
<proteinExistence type="predicted"/>
<organism evidence="2 3">
    <name type="scientific">Paractinoplanes hotanensis</name>
    <dbReference type="NCBI Taxonomy" id="2906497"/>
    <lineage>
        <taxon>Bacteria</taxon>
        <taxon>Bacillati</taxon>
        <taxon>Actinomycetota</taxon>
        <taxon>Actinomycetes</taxon>
        <taxon>Micromonosporales</taxon>
        <taxon>Micromonosporaceae</taxon>
        <taxon>Paractinoplanes</taxon>
    </lineage>
</organism>
<dbReference type="SUPFAM" id="SSF55073">
    <property type="entry name" value="Nucleotide cyclase"/>
    <property type="match status" value="1"/>
</dbReference>
<accession>A0ABT0XX04</accession>
<gene>
    <name evidence="2" type="ORF">LXN57_12170</name>
</gene>
<dbReference type="Gene3D" id="3.30.70.270">
    <property type="match status" value="1"/>
</dbReference>
<feature type="transmembrane region" description="Helical" evidence="1">
    <location>
        <begin position="77"/>
        <end position="94"/>
    </location>
</feature>
<evidence type="ECO:0000313" key="3">
    <source>
        <dbReference type="Proteomes" id="UP001523216"/>
    </source>
</evidence>
<dbReference type="Proteomes" id="UP001523216">
    <property type="component" value="Unassembled WGS sequence"/>
</dbReference>